<evidence type="ECO:0000256" key="1">
    <source>
        <dbReference type="SAM" id="MobiDB-lite"/>
    </source>
</evidence>
<dbReference type="AlphaFoldDB" id="A0A1M5RSB9"/>
<reference evidence="3 4" key="1">
    <citation type="submission" date="2016-11" db="EMBL/GenBank/DDBJ databases">
        <authorList>
            <person name="Jaros S."/>
            <person name="Januszkiewicz K."/>
            <person name="Wedrychowicz H."/>
        </authorList>
    </citation>
    <scope>NUCLEOTIDE SEQUENCE [LARGE SCALE GENOMIC DNA]</scope>
    <source>
        <strain evidence="3 4">DSM 29431</strain>
    </source>
</reference>
<feature type="region of interest" description="Disordered" evidence="1">
    <location>
        <begin position="51"/>
        <end position="83"/>
    </location>
</feature>
<evidence type="ECO:0000256" key="2">
    <source>
        <dbReference type="SAM" id="SignalP"/>
    </source>
</evidence>
<gene>
    <name evidence="3" type="ORF">SAMN05443551_1869</name>
</gene>
<feature type="chain" id="PRO_5013155424" description="Excalibur calcium-binding domain-containing protein" evidence="2">
    <location>
        <begin position="22"/>
        <end position="245"/>
    </location>
</feature>
<sequence length="245" mass="26009">MRQSRSSWRVMAGGVALLALAACASEIPDSARGVGFDDYDSYQQRRDAVLEGRSAPTTVTAPPRVTAQPLTATAPVAPATPRPLDATTAEARRANSGVDPVQASPSNPAPQIVENAVGISAENDFNAVSESRSIESDAALIAQNRARYQIIAPEALPTRPGTNTPNIVAYALQTNNPKGAPIYRRSAFVTEARHQRNCAAFPSSDLAQEAFLEAGGPERDRQNLDPDGDGFACAWDPAPFRAVRN</sequence>
<protein>
    <recommendedName>
        <fullName evidence="5">Excalibur calcium-binding domain-containing protein</fullName>
    </recommendedName>
</protein>
<feature type="signal peptide" evidence="2">
    <location>
        <begin position="1"/>
        <end position="21"/>
    </location>
</feature>
<dbReference type="OrthoDB" id="7951357at2"/>
<keyword evidence="4" id="KW-1185">Reference proteome</keyword>
<dbReference type="RefSeq" id="WP_072777490.1">
    <property type="nucleotide sequence ID" value="NZ_FQXC01000002.1"/>
</dbReference>
<dbReference type="EMBL" id="FQXC01000002">
    <property type="protein sequence ID" value="SHH29174.1"/>
    <property type="molecule type" value="Genomic_DNA"/>
</dbReference>
<proteinExistence type="predicted"/>
<organism evidence="3 4">
    <name type="scientific">Marivita hallyeonensis</name>
    <dbReference type="NCBI Taxonomy" id="996342"/>
    <lineage>
        <taxon>Bacteria</taxon>
        <taxon>Pseudomonadati</taxon>
        <taxon>Pseudomonadota</taxon>
        <taxon>Alphaproteobacteria</taxon>
        <taxon>Rhodobacterales</taxon>
        <taxon>Roseobacteraceae</taxon>
        <taxon>Marivita</taxon>
    </lineage>
</organism>
<dbReference type="PROSITE" id="PS51257">
    <property type="entry name" value="PROKAR_LIPOPROTEIN"/>
    <property type="match status" value="1"/>
</dbReference>
<keyword evidence="2" id="KW-0732">Signal</keyword>
<evidence type="ECO:0000313" key="4">
    <source>
        <dbReference type="Proteomes" id="UP000184221"/>
    </source>
</evidence>
<feature type="compositionally biased region" description="Low complexity" evidence="1">
    <location>
        <begin position="55"/>
        <end position="83"/>
    </location>
</feature>
<evidence type="ECO:0000313" key="3">
    <source>
        <dbReference type="EMBL" id="SHH29174.1"/>
    </source>
</evidence>
<accession>A0A1M5RSB9</accession>
<dbReference type="STRING" id="996342.SAMN05443551_1869"/>
<evidence type="ECO:0008006" key="5">
    <source>
        <dbReference type="Google" id="ProtNLM"/>
    </source>
</evidence>
<name>A0A1M5RSB9_9RHOB</name>
<dbReference type="Proteomes" id="UP000184221">
    <property type="component" value="Unassembled WGS sequence"/>
</dbReference>